<name>A0A1N7QN41_9RHOB</name>
<dbReference type="SUPFAM" id="SSF51338">
    <property type="entry name" value="Composite domain of metallo-dependent hydrolases"/>
    <property type="match status" value="1"/>
</dbReference>
<dbReference type="CDD" id="cd01300">
    <property type="entry name" value="YtcJ_like"/>
    <property type="match status" value="1"/>
</dbReference>
<dbReference type="InterPro" id="IPR033932">
    <property type="entry name" value="YtcJ-like"/>
</dbReference>
<dbReference type="GO" id="GO:0016810">
    <property type="term" value="F:hydrolase activity, acting on carbon-nitrogen (but not peptide) bonds"/>
    <property type="evidence" value="ECO:0007669"/>
    <property type="project" value="InterPro"/>
</dbReference>
<dbReference type="AlphaFoldDB" id="A0A1N7QN41"/>
<dbReference type="PANTHER" id="PTHR22642:SF2">
    <property type="entry name" value="PROTEIN LONG AFTER FAR-RED 3"/>
    <property type="match status" value="1"/>
</dbReference>
<dbReference type="PANTHER" id="PTHR22642">
    <property type="entry name" value="IMIDAZOLONEPROPIONASE"/>
    <property type="match status" value="1"/>
</dbReference>
<dbReference type="STRING" id="1086013.SAMN05421774_11635"/>
<reference evidence="2 3" key="1">
    <citation type="submission" date="2017-01" db="EMBL/GenBank/DDBJ databases">
        <authorList>
            <person name="Mah S.A."/>
            <person name="Swanson W.J."/>
            <person name="Moy G.W."/>
            <person name="Vacquier V.D."/>
        </authorList>
    </citation>
    <scope>NUCLEOTIDE SEQUENCE [LARGE SCALE GENOMIC DNA]</scope>
    <source>
        <strain evidence="2 3">DSM 26375</strain>
    </source>
</reference>
<dbReference type="Gene3D" id="2.30.40.10">
    <property type="entry name" value="Urease, subunit C, domain 1"/>
    <property type="match status" value="1"/>
</dbReference>
<organism evidence="2 3">
    <name type="scientific">Gemmobacter megaterium</name>
    <dbReference type="NCBI Taxonomy" id="1086013"/>
    <lineage>
        <taxon>Bacteria</taxon>
        <taxon>Pseudomonadati</taxon>
        <taxon>Pseudomonadota</taxon>
        <taxon>Alphaproteobacteria</taxon>
        <taxon>Rhodobacterales</taxon>
        <taxon>Paracoccaceae</taxon>
        <taxon>Gemmobacter</taxon>
    </lineage>
</organism>
<keyword evidence="3" id="KW-1185">Reference proteome</keyword>
<dbReference type="OrthoDB" id="9811399at2"/>
<protein>
    <recommendedName>
        <fullName evidence="1">Amidohydrolase 3 domain-containing protein</fullName>
    </recommendedName>
</protein>
<dbReference type="Gene3D" id="3.20.20.140">
    <property type="entry name" value="Metal-dependent hydrolases"/>
    <property type="match status" value="1"/>
</dbReference>
<proteinExistence type="predicted"/>
<dbReference type="Gene3D" id="3.10.310.70">
    <property type="match status" value="1"/>
</dbReference>
<dbReference type="InterPro" id="IPR011059">
    <property type="entry name" value="Metal-dep_hydrolase_composite"/>
</dbReference>
<feature type="domain" description="Amidohydrolase 3" evidence="1">
    <location>
        <begin position="56"/>
        <end position="544"/>
    </location>
</feature>
<dbReference type="EMBL" id="FTOT01000016">
    <property type="protein sequence ID" value="SIT24238.1"/>
    <property type="molecule type" value="Genomic_DNA"/>
</dbReference>
<evidence type="ECO:0000313" key="3">
    <source>
        <dbReference type="Proteomes" id="UP000186141"/>
    </source>
</evidence>
<dbReference type="RefSeq" id="WP_076534342.1">
    <property type="nucleotide sequence ID" value="NZ_BMEH01000015.1"/>
</dbReference>
<dbReference type="Proteomes" id="UP000186141">
    <property type="component" value="Unassembled WGS sequence"/>
</dbReference>
<evidence type="ECO:0000313" key="2">
    <source>
        <dbReference type="EMBL" id="SIT24238.1"/>
    </source>
</evidence>
<gene>
    <name evidence="2" type="ORF">SAMN05421774_11635</name>
</gene>
<sequence length="547" mass="57249">MRQPPDLILTDARIRTMDPAQPVAQALAVTGGRIVAVGAASDVEALAGPGTRVHRLHGKAVMPGLIDSHTHGLWGACRDLSEVFPGLGAALQAVLDGVAAKAATMPHGEWIIGGPWRPFDRAALGPRPCEMLDRIAPHHPVVLKDVSQHNLWVNSAAMRLAGIAAATPEVPGGVIERDADGVPTGILIETAGSLVQPFMQPTPAQLAQAVGHMAAYFHSMGMTGFKEPMAFAPELNAYAEADRAGRLRLHTGAHLTRFSPFASDWVPLDEMQALRAAYTSPNLHTGFAKLFLDGVPIARTAAFCAPYPGQDAAVHDPDAMLLITPERLAEELVLLDAAGFTVKMHAVGDRAIQVGLDAIAAARAANGSSGLRHEIAHSNFIRPQDIARFAALDAVPEVSPKLWYPNPVTPGQRQVLGDARAESCHPVRSLLDAGAAVIYGSDWPAAAPDADPWTGLAGMISRTDPTGVHPGSVGADQAVPLDRALPVFTTNAARALRLDGVTGVLARGASADLIVLDHPLDSLTTAELGATRPGATLFAGEVVFGAL</sequence>
<dbReference type="InterPro" id="IPR032466">
    <property type="entry name" value="Metal_Hydrolase"/>
</dbReference>
<dbReference type="Pfam" id="PF07969">
    <property type="entry name" value="Amidohydro_3"/>
    <property type="match status" value="1"/>
</dbReference>
<evidence type="ECO:0000259" key="1">
    <source>
        <dbReference type="Pfam" id="PF07969"/>
    </source>
</evidence>
<accession>A0A1N7QN41</accession>
<dbReference type="SUPFAM" id="SSF51556">
    <property type="entry name" value="Metallo-dependent hydrolases"/>
    <property type="match status" value="1"/>
</dbReference>
<dbReference type="InterPro" id="IPR013108">
    <property type="entry name" value="Amidohydro_3"/>
</dbReference>